<proteinExistence type="inferred from homology"/>
<evidence type="ECO:0000256" key="1">
    <source>
        <dbReference type="ARBA" id="ARBA00005061"/>
    </source>
</evidence>
<dbReference type="InterPro" id="IPR007115">
    <property type="entry name" value="6-PTP_synth/QueD"/>
</dbReference>
<dbReference type="AlphaFoldDB" id="A0A0M4G777"/>
<sequence length="146" mass="16542">MLSQTYPQAFHPYSFELNKDMQISAAHFIPREEAGACSRVHGHTYTVNLTIAGDTLDSCGFLVNFSTLKKIVHGKYDHTLLNDHLEFSGEDAYSFPTTEVVAKSIYDAVETYLNTLSNRPVCVQVFVRETPTSYCVYRPKKEQAHE</sequence>
<dbReference type="PATRIC" id="fig|1441095.3.peg.904"/>
<dbReference type="STRING" id="1441095.AM592_04105"/>
<keyword evidence="6 8" id="KW-0456">Lyase</keyword>
<comment type="catalytic activity">
    <reaction evidence="7 8">
        <text>7,8-dihydroneopterin 3'-triphosphate + H2O = 6-carboxy-5,6,7,8-tetrahydropterin + triphosphate + acetaldehyde + 2 H(+)</text>
        <dbReference type="Rhea" id="RHEA:27966"/>
        <dbReference type="ChEBI" id="CHEBI:15343"/>
        <dbReference type="ChEBI" id="CHEBI:15377"/>
        <dbReference type="ChEBI" id="CHEBI:15378"/>
        <dbReference type="ChEBI" id="CHEBI:18036"/>
        <dbReference type="ChEBI" id="CHEBI:58462"/>
        <dbReference type="ChEBI" id="CHEBI:61032"/>
        <dbReference type="EC" id="4.1.2.50"/>
    </reaction>
</comment>
<dbReference type="InterPro" id="IPR038418">
    <property type="entry name" value="6-PTP_synth/QueD_sf"/>
</dbReference>
<dbReference type="PIRSF" id="PIRSF006113">
    <property type="entry name" value="PTP_synth"/>
    <property type="match status" value="1"/>
</dbReference>
<feature type="active site" description="Charge relay system" evidence="9">
    <location>
        <position position="78"/>
    </location>
</feature>
<dbReference type="SUPFAM" id="SSF55620">
    <property type="entry name" value="Tetrahydrobiopterin biosynthesis enzymes-like"/>
    <property type="match status" value="1"/>
</dbReference>
<feature type="active site" description="Charge relay system" evidence="9">
    <location>
        <position position="129"/>
    </location>
</feature>
<evidence type="ECO:0000256" key="3">
    <source>
        <dbReference type="ARBA" id="ARBA00018141"/>
    </source>
</evidence>
<evidence type="ECO:0000256" key="4">
    <source>
        <dbReference type="ARBA" id="ARBA00022723"/>
    </source>
</evidence>
<gene>
    <name evidence="11" type="ORF">AM592_04105</name>
</gene>
<comment type="pathway">
    <text evidence="1 8">Purine metabolism; 7-cyano-7-deazaguanine biosynthesis.</text>
</comment>
<evidence type="ECO:0000256" key="9">
    <source>
        <dbReference type="PIRSR" id="PIRSR006113-1"/>
    </source>
</evidence>
<comment type="similarity">
    <text evidence="2 8">Belongs to the PTPS family. QueD subfamily.</text>
</comment>
<keyword evidence="12" id="KW-1185">Reference proteome</keyword>
<reference evidence="12" key="1">
    <citation type="submission" date="2015-08" db="EMBL/GenBank/DDBJ databases">
        <title>Genome sequencing project for genomic taxonomy and phylogenomics of Bacillus-like bacteria.</title>
        <authorList>
            <person name="Liu B."/>
            <person name="Wang J."/>
            <person name="Zhu Y."/>
            <person name="Liu G."/>
            <person name="Chen Q."/>
            <person name="Chen Z."/>
            <person name="Lan J."/>
            <person name="Che J."/>
            <person name="Ge C."/>
            <person name="Shi H."/>
            <person name="Pan Z."/>
            <person name="Liu X."/>
        </authorList>
    </citation>
    <scope>NUCLEOTIDE SEQUENCE [LARGE SCALE GENOMIC DNA]</scope>
    <source>
        <strain evidence="12">FJAT-4402</strain>
    </source>
</reference>
<feature type="binding site" evidence="10">
    <location>
        <position position="27"/>
    </location>
    <ligand>
        <name>Zn(2+)</name>
        <dbReference type="ChEBI" id="CHEBI:29105"/>
    </ligand>
</feature>
<evidence type="ECO:0000256" key="2">
    <source>
        <dbReference type="ARBA" id="ARBA00008900"/>
    </source>
</evidence>
<dbReference type="Gene3D" id="3.30.479.10">
    <property type="entry name" value="6-pyruvoyl tetrahydropterin synthase/QueD"/>
    <property type="match status" value="1"/>
</dbReference>
<protein>
    <recommendedName>
        <fullName evidence="3 8">6-carboxy-5,6,7,8-tetrahydropterin synthase</fullName>
        <ecNumber evidence="8">4.-.-.-</ecNumber>
    </recommendedName>
</protein>
<evidence type="ECO:0000313" key="11">
    <source>
        <dbReference type="EMBL" id="ALC80858.1"/>
    </source>
</evidence>
<comment type="cofactor">
    <cofactor evidence="8 10">
        <name>Zn(2+)</name>
        <dbReference type="ChEBI" id="CHEBI:29105"/>
    </cofactor>
    <text evidence="8 10">Binds 1 zinc ion per subunit.</text>
</comment>
<dbReference type="PANTHER" id="PTHR12589:SF7">
    <property type="entry name" value="6-PYRUVOYL TETRAHYDROBIOPTERIN SYNTHASE"/>
    <property type="match status" value="1"/>
</dbReference>
<dbReference type="GO" id="GO:0008616">
    <property type="term" value="P:tRNA queuosine(34) biosynthetic process"/>
    <property type="evidence" value="ECO:0007669"/>
    <property type="project" value="UniProtKB-KW"/>
</dbReference>
<dbReference type="UniPathway" id="UPA00391"/>
<feature type="binding site" evidence="10">
    <location>
        <position position="43"/>
    </location>
    <ligand>
        <name>Zn(2+)</name>
        <dbReference type="ChEBI" id="CHEBI:29105"/>
    </ligand>
</feature>
<evidence type="ECO:0000256" key="6">
    <source>
        <dbReference type="ARBA" id="ARBA00023239"/>
    </source>
</evidence>
<accession>A0A0M4G777</accession>
<dbReference type="EC" id="4.-.-.-" evidence="8"/>
<evidence type="ECO:0000313" key="12">
    <source>
        <dbReference type="Proteomes" id="UP000067625"/>
    </source>
</evidence>
<reference evidence="11 12" key="2">
    <citation type="journal article" date="2016" name="Int. J. Syst. Evol. Microbiol.">
        <title>Bacillus gobiensis sp. nov., isolated from a soil sample.</title>
        <authorList>
            <person name="Liu B."/>
            <person name="Liu G.H."/>
            <person name="Cetin S."/>
            <person name="Schumann P."/>
            <person name="Pan Z.Z."/>
            <person name="Chen Q.Q."/>
        </authorList>
    </citation>
    <scope>NUCLEOTIDE SEQUENCE [LARGE SCALE GENOMIC DNA]</scope>
    <source>
        <strain evidence="11 12">FJAT-4402</strain>
    </source>
</reference>
<dbReference type="Proteomes" id="UP000067625">
    <property type="component" value="Chromosome"/>
</dbReference>
<dbReference type="PANTHER" id="PTHR12589">
    <property type="entry name" value="PYRUVOYL TETRAHYDROBIOPTERIN SYNTHASE"/>
    <property type="match status" value="1"/>
</dbReference>
<keyword evidence="4 8" id="KW-0479">Metal-binding</keyword>
<keyword evidence="5 8" id="KW-0862">Zinc</keyword>
<evidence type="ECO:0000256" key="7">
    <source>
        <dbReference type="ARBA" id="ARBA00048807"/>
    </source>
</evidence>
<keyword evidence="8" id="KW-0671">Queuosine biosynthesis</keyword>
<evidence type="ECO:0000256" key="5">
    <source>
        <dbReference type="ARBA" id="ARBA00022833"/>
    </source>
</evidence>
<organism evidence="11 12">
    <name type="scientific">Bacillus gobiensis</name>
    <dbReference type="NCBI Taxonomy" id="1441095"/>
    <lineage>
        <taxon>Bacteria</taxon>
        <taxon>Bacillati</taxon>
        <taxon>Bacillota</taxon>
        <taxon>Bacilli</taxon>
        <taxon>Bacillales</taxon>
        <taxon>Bacillaceae</taxon>
        <taxon>Bacillus</taxon>
    </lineage>
</organism>
<dbReference type="OrthoDB" id="9804698at2"/>
<dbReference type="EMBL" id="CP012600">
    <property type="protein sequence ID" value="ALC80858.1"/>
    <property type="molecule type" value="Genomic_DNA"/>
</dbReference>
<feature type="active site" description="Proton acceptor" evidence="9">
    <location>
        <position position="37"/>
    </location>
</feature>
<dbReference type="GO" id="GO:0046872">
    <property type="term" value="F:metal ion binding"/>
    <property type="evidence" value="ECO:0007669"/>
    <property type="project" value="UniProtKB-KW"/>
</dbReference>
<feature type="binding site" evidence="10">
    <location>
        <position position="41"/>
    </location>
    <ligand>
        <name>Zn(2+)</name>
        <dbReference type="ChEBI" id="CHEBI:29105"/>
    </ligand>
</feature>
<name>A0A0M4G777_9BACI</name>
<dbReference type="Pfam" id="PF01242">
    <property type="entry name" value="PTPS"/>
    <property type="match status" value="1"/>
</dbReference>
<dbReference type="GO" id="GO:0070497">
    <property type="term" value="F:6-carboxytetrahydropterin synthase activity"/>
    <property type="evidence" value="ECO:0007669"/>
    <property type="project" value="UniProtKB-EC"/>
</dbReference>
<evidence type="ECO:0000256" key="10">
    <source>
        <dbReference type="PIRSR" id="PIRSR006113-2"/>
    </source>
</evidence>
<dbReference type="NCBIfam" id="TIGR03367">
    <property type="entry name" value="queuosine_QueD"/>
    <property type="match status" value="1"/>
</dbReference>
<dbReference type="RefSeq" id="WP_053602604.1">
    <property type="nucleotide sequence ID" value="NZ_CP012600.1"/>
</dbReference>
<evidence type="ECO:0000256" key="8">
    <source>
        <dbReference type="PIRNR" id="PIRNR006113"/>
    </source>
</evidence>